<dbReference type="PANTHER" id="PTHR48105">
    <property type="entry name" value="THIOREDOXIN REDUCTASE 1-RELATED-RELATED"/>
    <property type="match status" value="1"/>
</dbReference>
<sequence>MNTFDCVIIGAGPAGLSASLTLGRARRNIALFDDGTNRNRVTQESHGYLTRDGIKPQQFKEIGLNEVKKYPSVSYFSTTVTKINHDQKTALFIIKTKGNQLFTAEKIILATGIQETFPIPSIREYYGKSLFNCPYCDGWEMRDKPLIIIAEKEAFAMHMVKLLYGWSRDLVVATNGTKLSDEALEQLNKRKISIKTEPIKNLIGDNGYLEQVEFESGEIIQRSGGFVVPTFHRPNQFAEQLGCKVLEDGVVVTDSAGRTTIKNIYIVGETEKASSSSLIVAAADGQKVATSVNMDLAIERF</sequence>
<keyword evidence="4" id="KW-0560">Oxidoreductase</keyword>
<feature type="domain" description="FAD/NAD(P)-binding" evidence="5">
    <location>
        <begin position="4"/>
        <end position="283"/>
    </location>
</feature>
<name>A0ABT9Z277_9BACI</name>
<evidence type="ECO:0000259" key="5">
    <source>
        <dbReference type="Pfam" id="PF07992"/>
    </source>
</evidence>
<dbReference type="Gene3D" id="3.50.50.60">
    <property type="entry name" value="FAD/NAD(P)-binding domain"/>
    <property type="match status" value="2"/>
</dbReference>
<keyword evidence="7" id="KW-1185">Reference proteome</keyword>
<dbReference type="Proteomes" id="UP001232245">
    <property type="component" value="Unassembled WGS sequence"/>
</dbReference>
<dbReference type="PRINTS" id="PR00469">
    <property type="entry name" value="PNDRDTASEII"/>
</dbReference>
<evidence type="ECO:0000313" key="6">
    <source>
        <dbReference type="EMBL" id="MDQ0225937.1"/>
    </source>
</evidence>
<dbReference type="InterPro" id="IPR036188">
    <property type="entry name" value="FAD/NAD-bd_sf"/>
</dbReference>
<dbReference type="InterPro" id="IPR023753">
    <property type="entry name" value="FAD/NAD-binding_dom"/>
</dbReference>
<evidence type="ECO:0000256" key="2">
    <source>
        <dbReference type="ARBA" id="ARBA00011738"/>
    </source>
</evidence>
<dbReference type="EMBL" id="JAUSTZ010000003">
    <property type="protein sequence ID" value="MDQ0225937.1"/>
    <property type="molecule type" value="Genomic_DNA"/>
</dbReference>
<dbReference type="PRINTS" id="PR00368">
    <property type="entry name" value="FADPNR"/>
</dbReference>
<evidence type="ECO:0000256" key="1">
    <source>
        <dbReference type="ARBA" id="ARBA00001974"/>
    </source>
</evidence>
<proteinExistence type="predicted"/>
<organism evidence="6 7">
    <name type="scientific">Metabacillus niabensis</name>
    <dbReference type="NCBI Taxonomy" id="324854"/>
    <lineage>
        <taxon>Bacteria</taxon>
        <taxon>Bacillati</taxon>
        <taxon>Bacillota</taxon>
        <taxon>Bacilli</taxon>
        <taxon>Bacillales</taxon>
        <taxon>Bacillaceae</taxon>
        <taxon>Metabacillus</taxon>
    </lineage>
</organism>
<keyword evidence="3" id="KW-0285">Flavoprotein</keyword>
<evidence type="ECO:0000256" key="3">
    <source>
        <dbReference type="ARBA" id="ARBA00022630"/>
    </source>
</evidence>
<gene>
    <name evidence="6" type="ORF">J2S02_002281</name>
</gene>
<evidence type="ECO:0000256" key="4">
    <source>
        <dbReference type="ARBA" id="ARBA00023002"/>
    </source>
</evidence>
<dbReference type="SUPFAM" id="SSF51905">
    <property type="entry name" value="FAD/NAD(P)-binding domain"/>
    <property type="match status" value="1"/>
</dbReference>
<comment type="caution">
    <text evidence="6">The sequence shown here is derived from an EMBL/GenBank/DDBJ whole genome shotgun (WGS) entry which is preliminary data.</text>
</comment>
<protein>
    <submittedName>
        <fullName evidence="6">Thioredoxin reductase</fullName>
    </submittedName>
</protein>
<evidence type="ECO:0000313" key="7">
    <source>
        <dbReference type="Proteomes" id="UP001232245"/>
    </source>
</evidence>
<reference evidence="6 7" key="1">
    <citation type="submission" date="2023-07" db="EMBL/GenBank/DDBJ databases">
        <title>Genomic Encyclopedia of Type Strains, Phase IV (KMG-IV): sequencing the most valuable type-strain genomes for metagenomic binning, comparative biology and taxonomic classification.</title>
        <authorList>
            <person name="Goeker M."/>
        </authorList>
    </citation>
    <scope>NUCLEOTIDE SEQUENCE [LARGE SCALE GENOMIC DNA]</scope>
    <source>
        <strain evidence="6 7">DSM 17723</strain>
    </source>
</reference>
<comment type="cofactor">
    <cofactor evidence="1">
        <name>FAD</name>
        <dbReference type="ChEBI" id="CHEBI:57692"/>
    </cofactor>
</comment>
<comment type="subunit">
    <text evidence="2">Homodimer.</text>
</comment>
<dbReference type="InterPro" id="IPR050097">
    <property type="entry name" value="Ferredoxin-NADP_redctase_2"/>
</dbReference>
<dbReference type="Pfam" id="PF07992">
    <property type="entry name" value="Pyr_redox_2"/>
    <property type="match status" value="1"/>
</dbReference>
<dbReference type="RefSeq" id="WP_174880751.1">
    <property type="nucleotide sequence ID" value="NZ_CADEPK010000241.1"/>
</dbReference>
<accession>A0ABT9Z277</accession>